<sequence length="50" mass="6008">MCELLKNNWSNFNEIQLMKKFQQYGMSEDQIWNYIDNYMGCSKMNGALSF</sequence>
<proteinExistence type="predicted"/>
<dbReference type="Proteomes" id="UP000007266">
    <property type="component" value="Linkage group 3"/>
</dbReference>
<dbReference type="EMBL" id="KQ971336">
    <property type="protein sequence ID" value="KYB28217.1"/>
    <property type="molecule type" value="Genomic_DNA"/>
</dbReference>
<dbReference type="AlphaFoldDB" id="A0A139WK78"/>
<organism evidence="1 2">
    <name type="scientific">Tribolium castaneum</name>
    <name type="common">Red flour beetle</name>
    <dbReference type="NCBI Taxonomy" id="7070"/>
    <lineage>
        <taxon>Eukaryota</taxon>
        <taxon>Metazoa</taxon>
        <taxon>Ecdysozoa</taxon>
        <taxon>Arthropoda</taxon>
        <taxon>Hexapoda</taxon>
        <taxon>Insecta</taxon>
        <taxon>Pterygota</taxon>
        <taxon>Neoptera</taxon>
        <taxon>Endopterygota</taxon>
        <taxon>Coleoptera</taxon>
        <taxon>Polyphaga</taxon>
        <taxon>Cucujiformia</taxon>
        <taxon>Tenebrionidae</taxon>
        <taxon>Tenebrionidae incertae sedis</taxon>
        <taxon>Tribolium</taxon>
    </lineage>
</organism>
<reference evidence="1 2" key="1">
    <citation type="journal article" date="2008" name="Nature">
        <title>The genome of the model beetle and pest Tribolium castaneum.</title>
        <authorList>
            <consortium name="Tribolium Genome Sequencing Consortium"/>
            <person name="Richards S."/>
            <person name="Gibbs R.A."/>
            <person name="Weinstock G.M."/>
            <person name="Brown S.J."/>
            <person name="Denell R."/>
            <person name="Beeman R.W."/>
            <person name="Gibbs R."/>
            <person name="Beeman R.W."/>
            <person name="Brown S.J."/>
            <person name="Bucher G."/>
            <person name="Friedrich M."/>
            <person name="Grimmelikhuijzen C.J."/>
            <person name="Klingler M."/>
            <person name="Lorenzen M."/>
            <person name="Richards S."/>
            <person name="Roth S."/>
            <person name="Schroder R."/>
            <person name="Tautz D."/>
            <person name="Zdobnov E.M."/>
            <person name="Muzny D."/>
            <person name="Gibbs R.A."/>
            <person name="Weinstock G.M."/>
            <person name="Attaway T."/>
            <person name="Bell S."/>
            <person name="Buhay C.J."/>
            <person name="Chandrabose M.N."/>
            <person name="Chavez D."/>
            <person name="Clerk-Blankenburg K.P."/>
            <person name="Cree A."/>
            <person name="Dao M."/>
            <person name="Davis C."/>
            <person name="Chacko J."/>
            <person name="Dinh H."/>
            <person name="Dugan-Rocha S."/>
            <person name="Fowler G."/>
            <person name="Garner T.T."/>
            <person name="Garnes J."/>
            <person name="Gnirke A."/>
            <person name="Hawes A."/>
            <person name="Hernandez J."/>
            <person name="Hines S."/>
            <person name="Holder M."/>
            <person name="Hume J."/>
            <person name="Jhangiani S.N."/>
            <person name="Joshi V."/>
            <person name="Khan Z.M."/>
            <person name="Jackson L."/>
            <person name="Kovar C."/>
            <person name="Kowis A."/>
            <person name="Lee S."/>
            <person name="Lewis L.R."/>
            <person name="Margolis J."/>
            <person name="Morgan M."/>
            <person name="Nazareth L.V."/>
            <person name="Nguyen N."/>
            <person name="Okwuonu G."/>
            <person name="Parker D."/>
            <person name="Richards S."/>
            <person name="Ruiz S.J."/>
            <person name="Santibanez J."/>
            <person name="Savard J."/>
            <person name="Scherer S.E."/>
            <person name="Schneider B."/>
            <person name="Sodergren E."/>
            <person name="Tautz D."/>
            <person name="Vattahil S."/>
            <person name="Villasana D."/>
            <person name="White C.S."/>
            <person name="Wright R."/>
            <person name="Park Y."/>
            <person name="Beeman R.W."/>
            <person name="Lord J."/>
            <person name="Oppert B."/>
            <person name="Lorenzen M."/>
            <person name="Brown S."/>
            <person name="Wang L."/>
            <person name="Savard J."/>
            <person name="Tautz D."/>
            <person name="Richards S."/>
            <person name="Weinstock G."/>
            <person name="Gibbs R.A."/>
            <person name="Liu Y."/>
            <person name="Worley K."/>
            <person name="Weinstock G."/>
            <person name="Elsik C.G."/>
            <person name="Reese J.T."/>
            <person name="Elhaik E."/>
            <person name="Landan G."/>
            <person name="Graur D."/>
            <person name="Arensburger P."/>
            <person name="Atkinson P."/>
            <person name="Beeman R.W."/>
            <person name="Beidler J."/>
            <person name="Brown S.J."/>
            <person name="Demuth J.P."/>
            <person name="Drury D.W."/>
            <person name="Du Y.Z."/>
            <person name="Fujiwara H."/>
            <person name="Lorenzen M."/>
            <person name="Maselli V."/>
            <person name="Osanai M."/>
            <person name="Park Y."/>
            <person name="Robertson H.M."/>
            <person name="Tu Z."/>
            <person name="Wang J.J."/>
            <person name="Wang S."/>
            <person name="Richards S."/>
            <person name="Song H."/>
            <person name="Zhang L."/>
            <person name="Sodergren E."/>
            <person name="Werner D."/>
            <person name="Stanke M."/>
            <person name="Morgenstern B."/>
            <person name="Solovyev V."/>
            <person name="Kosarev P."/>
            <person name="Brown G."/>
            <person name="Chen H.C."/>
            <person name="Ermolaeva O."/>
            <person name="Hlavina W."/>
            <person name="Kapustin Y."/>
            <person name="Kiryutin B."/>
            <person name="Kitts P."/>
            <person name="Maglott D."/>
            <person name="Pruitt K."/>
            <person name="Sapojnikov V."/>
            <person name="Souvorov A."/>
            <person name="Mackey A.J."/>
            <person name="Waterhouse R.M."/>
            <person name="Wyder S."/>
            <person name="Zdobnov E.M."/>
            <person name="Zdobnov E.M."/>
            <person name="Wyder S."/>
            <person name="Kriventseva E.V."/>
            <person name="Kadowaki T."/>
            <person name="Bork P."/>
            <person name="Aranda M."/>
            <person name="Bao R."/>
            <person name="Beermann A."/>
            <person name="Berns N."/>
            <person name="Bolognesi R."/>
            <person name="Bonneton F."/>
            <person name="Bopp D."/>
            <person name="Brown S.J."/>
            <person name="Bucher G."/>
            <person name="Butts T."/>
            <person name="Chaumot A."/>
            <person name="Denell R.E."/>
            <person name="Ferrier D.E."/>
            <person name="Friedrich M."/>
            <person name="Gordon C.M."/>
            <person name="Jindra M."/>
            <person name="Klingler M."/>
            <person name="Lan Q."/>
            <person name="Lattorff H.M."/>
            <person name="Laudet V."/>
            <person name="von Levetsow C."/>
            <person name="Liu Z."/>
            <person name="Lutz R."/>
            <person name="Lynch J.A."/>
            <person name="da Fonseca R.N."/>
            <person name="Posnien N."/>
            <person name="Reuter R."/>
            <person name="Roth S."/>
            <person name="Savard J."/>
            <person name="Schinko J.B."/>
            <person name="Schmitt C."/>
            <person name="Schoppmeier M."/>
            <person name="Schroder R."/>
            <person name="Shippy T.D."/>
            <person name="Simonnet F."/>
            <person name="Marques-Souza H."/>
            <person name="Tautz D."/>
            <person name="Tomoyasu Y."/>
            <person name="Trauner J."/>
            <person name="Van der Zee M."/>
            <person name="Vervoort M."/>
            <person name="Wittkopp N."/>
            <person name="Wimmer E.A."/>
            <person name="Yang X."/>
            <person name="Jones A.K."/>
            <person name="Sattelle D.B."/>
            <person name="Ebert P.R."/>
            <person name="Nelson D."/>
            <person name="Scott J.G."/>
            <person name="Beeman R.W."/>
            <person name="Muthukrishnan S."/>
            <person name="Kramer K.J."/>
            <person name="Arakane Y."/>
            <person name="Beeman R.W."/>
            <person name="Zhu Q."/>
            <person name="Hogenkamp D."/>
            <person name="Dixit R."/>
            <person name="Oppert B."/>
            <person name="Jiang H."/>
            <person name="Zou Z."/>
            <person name="Marshall J."/>
            <person name="Elpidina E."/>
            <person name="Vinokurov K."/>
            <person name="Oppert C."/>
            <person name="Zou Z."/>
            <person name="Evans J."/>
            <person name="Lu Z."/>
            <person name="Zhao P."/>
            <person name="Sumathipala N."/>
            <person name="Altincicek B."/>
            <person name="Vilcinskas A."/>
            <person name="Williams M."/>
            <person name="Hultmark D."/>
            <person name="Hetru C."/>
            <person name="Jiang H."/>
            <person name="Grimmelikhuijzen C.J."/>
            <person name="Hauser F."/>
            <person name="Cazzamali G."/>
            <person name="Williamson M."/>
            <person name="Park Y."/>
            <person name="Li B."/>
            <person name="Tanaka Y."/>
            <person name="Predel R."/>
            <person name="Neupert S."/>
            <person name="Schachtner J."/>
            <person name="Verleyen P."/>
            <person name="Raible F."/>
            <person name="Bork P."/>
            <person name="Friedrich M."/>
            <person name="Walden K.K."/>
            <person name="Robertson H.M."/>
            <person name="Angeli S."/>
            <person name="Foret S."/>
            <person name="Bucher G."/>
            <person name="Schuetz S."/>
            <person name="Maleszka R."/>
            <person name="Wimmer E.A."/>
            <person name="Beeman R.W."/>
            <person name="Lorenzen M."/>
            <person name="Tomoyasu Y."/>
            <person name="Miller S.C."/>
            <person name="Grossmann D."/>
            <person name="Bucher G."/>
        </authorList>
    </citation>
    <scope>NUCLEOTIDE SEQUENCE [LARGE SCALE GENOMIC DNA]</scope>
    <source>
        <strain evidence="1 2">Georgia GA2</strain>
    </source>
</reference>
<evidence type="ECO:0000313" key="1">
    <source>
        <dbReference type="EMBL" id="KYB28217.1"/>
    </source>
</evidence>
<evidence type="ECO:0000313" key="2">
    <source>
        <dbReference type="Proteomes" id="UP000007266"/>
    </source>
</evidence>
<name>A0A139WK78_TRICA</name>
<keyword evidence="2" id="KW-1185">Reference proteome</keyword>
<reference evidence="1 2" key="2">
    <citation type="journal article" date="2010" name="Nucleic Acids Res.">
        <title>BeetleBase in 2010: revisions to provide comprehensive genomic information for Tribolium castaneum.</title>
        <authorList>
            <person name="Kim H.S."/>
            <person name="Murphy T."/>
            <person name="Xia J."/>
            <person name="Caragea D."/>
            <person name="Park Y."/>
            <person name="Beeman R.W."/>
            <person name="Lorenzen M.D."/>
            <person name="Butcher S."/>
            <person name="Manak J.R."/>
            <person name="Brown S.J."/>
        </authorList>
    </citation>
    <scope>GENOME REANNOTATION</scope>
    <source>
        <strain evidence="1 2">Georgia GA2</strain>
    </source>
</reference>
<gene>
    <name evidence="1" type="primary">AUGUSTUS-3.0.2_32698</name>
    <name evidence="1" type="ORF">TcasGA2_TC032698</name>
</gene>
<accession>A0A139WK78</accession>
<dbReference type="InParanoid" id="A0A139WK78"/>
<protein>
    <submittedName>
        <fullName evidence="1">Uncharacterized protein</fullName>
    </submittedName>
</protein>